<dbReference type="OMA" id="REYLMRC"/>
<dbReference type="OrthoDB" id="447931at2759"/>
<dbReference type="GO" id="GO:0005576">
    <property type="term" value="C:extracellular region"/>
    <property type="evidence" value="ECO:0007669"/>
    <property type="project" value="GOC"/>
</dbReference>
<feature type="domain" description="Dynein attachment factor N-terminal" evidence="1">
    <location>
        <begin position="11"/>
        <end position="68"/>
    </location>
</feature>
<dbReference type="Pfam" id="PF15867">
    <property type="entry name" value="Dynein_attach_N"/>
    <property type="match status" value="1"/>
</dbReference>
<reference evidence="2 3" key="1">
    <citation type="journal article" date="2012" name="Genome Biol.">
        <title>Genome and low-iron response of an oceanic diatom adapted to chronic iron limitation.</title>
        <authorList>
            <person name="Lommer M."/>
            <person name="Specht M."/>
            <person name="Roy A.S."/>
            <person name="Kraemer L."/>
            <person name="Andreson R."/>
            <person name="Gutowska M.A."/>
            <person name="Wolf J."/>
            <person name="Bergner S.V."/>
            <person name="Schilhabel M.B."/>
            <person name="Klostermeier U.C."/>
            <person name="Beiko R.G."/>
            <person name="Rosenstiel P."/>
            <person name="Hippler M."/>
            <person name="Laroche J."/>
        </authorList>
    </citation>
    <scope>NUCLEOTIDE SEQUENCE [LARGE SCALE GENOMIC DNA]</scope>
    <source>
        <strain evidence="2 3">CCMP1005</strain>
    </source>
</reference>
<sequence length="267" mass="30198">MMSALNRDGEIDVARLEREVTREISAYNRNRAEDEMKKKSIHNVKDYDEFRNFVSVSQLKPTSRREVASLFAGTPTVGRNVKSNHADDGIGGFEDSIQRRRNTTSDGDARVCLRVTGRTGRNNQPTSRDRHDFLREWNRQCKSPADTLRFLTRTTTDDRITAECSGAMCDLVLEPDRVCKDYFATDMDSEVLGHIIEALNLLRQSEQGNSVGLDLPPSLSAKDLIRSWTRALKGCGRFDLSLSFQTKDLQHTWGALLAYASHDRVTP</sequence>
<dbReference type="GO" id="GO:0003351">
    <property type="term" value="P:epithelial cilium movement involved in extracellular fluid movement"/>
    <property type="evidence" value="ECO:0007669"/>
    <property type="project" value="TreeGrafter"/>
</dbReference>
<dbReference type="PANTHER" id="PTHR28572:SF1">
    <property type="entry name" value="COILED-COIL DOMAIN-CONTAINING PROTEIN 103"/>
    <property type="match status" value="1"/>
</dbReference>
<protein>
    <recommendedName>
        <fullName evidence="1">Dynein attachment factor N-terminal domain-containing protein</fullName>
    </recommendedName>
</protein>
<gene>
    <name evidence="2" type="ORF">THAOC_09492</name>
</gene>
<name>K0T7I5_THAOC</name>
<dbReference type="PANTHER" id="PTHR28572">
    <property type="entry name" value="COILED-COIL DOMAIN-CONTAINING PROTEIN 103"/>
    <property type="match status" value="1"/>
</dbReference>
<dbReference type="GO" id="GO:0007368">
    <property type="term" value="P:determination of left/right symmetry"/>
    <property type="evidence" value="ECO:0007669"/>
    <property type="project" value="TreeGrafter"/>
</dbReference>
<dbReference type="InterPro" id="IPR031733">
    <property type="entry name" value="Dynein_attach_N"/>
</dbReference>
<keyword evidence="3" id="KW-1185">Reference proteome</keyword>
<organism evidence="2 3">
    <name type="scientific">Thalassiosira oceanica</name>
    <name type="common">Marine diatom</name>
    <dbReference type="NCBI Taxonomy" id="159749"/>
    <lineage>
        <taxon>Eukaryota</taxon>
        <taxon>Sar</taxon>
        <taxon>Stramenopiles</taxon>
        <taxon>Ochrophyta</taxon>
        <taxon>Bacillariophyta</taxon>
        <taxon>Coscinodiscophyceae</taxon>
        <taxon>Thalassiosirophycidae</taxon>
        <taxon>Thalassiosirales</taxon>
        <taxon>Thalassiosiraceae</taxon>
        <taxon>Thalassiosira</taxon>
    </lineage>
</organism>
<dbReference type="GO" id="GO:0036157">
    <property type="term" value="C:outer dynein arm"/>
    <property type="evidence" value="ECO:0007669"/>
    <property type="project" value="InterPro"/>
</dbReference>
<evidence type="ECO:0000313" key="2">
    <source>
        <dbReference type="EMBL" id="EJK69271.1"/>
    </source>
</evidence>
<evidence type="ECO:0000259" key="1">
    <source>
        <dbReference type="Pfam" id="PF15867"/>
    </source>
</evidence>
<dbReference type="EMBL" id="AGNL01010293">
    <property type="protein sequence ID" value="EJK69271.1"/>
    <property type="molecule type" value="Genomic_DNA"/>
</dbReference>
<dbReference type="InterPro" id="IPR042422">
    <property type="entry name" value="CC103"/>
</dbReference>
<accession>K0T7I5</accession>
<dbReference type="Proteomes" id="UP000266841">
    <property type="component" value="Unassembled WGS sequence"/>
</dbReference>
<dbReference type="eggNOG" id="ENOG502T7QH">
    <property type="taxonomic scope" value="Eukaryota"/>
</dbReference>
<comment type="caution">
    <text evidence="2">The sequence shown here is derived from an EMBL/GenBank/DDBJ whole genome shotgun (WGS) entry which is preliminary data.</text>
</comment>
<dbReference type="GO" id="GO:0036159">
    <property type="term" value="P:inner dynein arm assembly"/>
    <property type="evidence" value="ECO:0007669"/>
    <property type="project" value="TreeGrafter"/>
</dbReference>
<proteinExistence type="predicted"/>
<evidence type="ECO:0000313" key="3">
    <source>
        <dbReference type="Proteomes" id="UP000266841"/>
    </source>
</evidence>
<dbReference type="AlphaFoldDB" id="K0T7I5"/>